<accession>A0A0S4UA48</accession>
<sequence>MHCDFVCDRAFVSGERELGKDDKAHMPGRGFVQEGQMPADVSSHIAGGGNGLGGGYGERL</sequence>
<feature type="compositionally biased region" description="Gly residues" evidence="1">
    <location>
        <begin position="46"/>
        <end position="60"/>
    </location>
</feature>
<organism evidence="2">
    <name type="scientific">Ralstonia solanacearum</name>
    <name type="common">Pseudomonas solanacearum</name>
    <dbReference type="NCBI Taxonomy" id="305"/>
    <lineage>
        <taxon>Bacteria</taxon>
        <taxon>Pseudomonadati</taxon>
        <taxon>Pseudomonadota</taxon>
        <taxon>Betaproteobacteria</taxon>
        <taxon>Burkholderiales</taxon>
        <taxon>Burkholderiaceae</taxon>
        <taxon>Ralstonia</taxon>
        <taxon>Ralstonia solanacearum species complex</taxon>
    </lineage>
</organism>
<proteinExistence type="predicted"/>
<reference evidence="2" key="1">
    <citation type="submission" date="2015-10" db="EMBL/GenBank/DDBJ databases">
        <authorList>
            <person name="Gilbert D.G."/>
        </authorList>
    </citation>
    <scope>NUCLEOTIDE SEQUENCE</scope>
    <source>
        <strain evidence="2">Phyl III-seqv23</strain>
    </source>
</reference>
<evidence type="ECO:0000256" key="1">
    <source>
        <dbReference type="SAM" id="MobiDB-lite"/>
    </source>
</evidence>
<dbReference type="AlphaFoldDB" id="A0A0S4UA48"/>
<feature type="region of interest" description="Disordered" evidence="1">
    <location>
        <begin position="40"/>
        <end position="60"/>
    </location>
</feature>
<gene>
    <name evidence="2" type="ORF">PSS4_v1_910037</name>
</gene>
<name>A0A0S4UA48_RALSL</name>
<evidence type="ECO:0000313" key="2">
    <source>
        <dbReference type="EMBL" id="CUV19112.1"/>
    </source>
</evidence>
<protein>
    <submittedName>
        <fullName evidence="2">Uncharacterized protein</fullName>
    </submittedName>
</protein>
<dbReference type="EMBL" id="LN899821">
    <property type="protein sequence ID" value="CUV19112.1"/>
    <property type="molecule type" value="Genomic_DNA"/>
</dbReference>